<dbReference type="AlphaFoldDB" id="A0A3P3DCM8"/>
<dbReference type="PANTHER" id="PTHR37419">
    <property type="entry name" value="SERINE/THREONINE-PROTEIN KINASE TOXIN HIPA"/>
    <property type="match status" value="1"/>
</dbReference>
<reference evidence="6 7" key="1">
    <citation type="submission" date="2018-11" db="EMBL/GenBank/DDBJ databases">
        <title>Gemmobacter sp. nov., YIM 102744-1 draft genome.</title>
        <authorList>
            <person name="Li G."/>
            <person name="Jiang Y."/>
        </authorList>
    </citation>
    <scope>NUCLEOTIDE SEQUENCE [LARGE SCALE GENOMIC DNA]</scope>
    <source>
        <strain evidence="6 7">YIM 102744-1</strain>
    </source>
</reference>
<dbReference type="InterPro" id="IPR052028">
    <property type="entry name" value="HipA_Ser/Thr_kinase"/>
</dbReference>
<dbReference type="PANTHER" id="PTHR37419:SF1">
    <property type="entry name" value="SERINE_THREONINE-PROTEIN KINASE TOXIN HIPA"/>
    <property type="match status" value="1"/>
</dbReference>
<dbReference type="GO" id="GO:0004674">
    <property type="term" value="F:protein serine/threonine kinase activity"/>
    <property type="evidence" value="ECO:0007669"/>
    <property type="project" value="TreeGrafter"/>
</dbReference>
<dbReference type="OrthoDB" id="9805913at2"/>
<dbReference type="GO" id="GO:0005829">
    <property type="term" value="C:cytosol"/>
    <property type="evidence" value="ECO:0007669"/>
    <property type="project" value="TreeGrafter"/>
</dbReference>
<accession>A0A3P3DCM8</accession>
<feature type="domain" description="HipA-like C-terminal" evidence="4">
    <location>
        <begin position="139"/>
        <end position="377"/>
    </location>
</feature>
<comment type="similarity">
    <text evidence="1">Belongs to the HipA Ser/Thr kinase family.</text>
</comment>
<dbReference type="EMBL" id="RRAZ01000027">
    <property type="protein sequence ID" value="RRH72079.1"/>
    <property type="molecule type" value="Genomic_DNA"/>
</dbReference>
<keyword evidence="2" id="KW-0808">Transferase</keyword>
<keyword evidence="3" id="KW-0418">Kinase</keyword>
<feature type="domain" description="HipA N-terminal subdomain 1" evidence="5">
    <location>
        <begin position="7"/>
        <end position="111"/>
    </location>
</feature>
<evidence type="ECO:0000259" key="4">
    <source>
        <dbReference type="Pfam" id="PF07804"/>
    </source>
</evidence>
<dbReference type="NCBIfam" id="TIGR03071">
    <property type="entry name" value="couple_hipA"/>
    <property type="match status" value="1"/>
</dbReference>
<dbReference type="RefSeq" id="WP_124966136.1">
    <property type="nucleotide sequence ID" value="NZ_RRAZ01000027.1"/>
</dbReference>
<dbReference type="Pfam" id="PF13657">
    <property type="entry name" value="Couple_hipA"/>
    <property type="match status" value="1"/>
</dbReference>
<name>A0A3P3DCM8_9RHOB</name>
<sequence>MPEVSVLKVSLGNENVGTLTWLGGEKSVFSFTEDYINNADRSVLSLSFKDIHGDLITDHRPYKMKLMPFFSNLLPEGHLRRYLARTVDIHPDREFFLMWVLGRDLPGAVRIEPAEGDAWPLLPPAPDQQAPDYGDVLRFSLAGVQLKFSAVGDKAGGLTIPAHGVGGDHIVKLPSAEYRGVPENEYSMMALARQVGIDVPAIGLVDVDQIANLPAGIERLGDKAFTIERFDRAADGERVHIEDFAQIFGVFAEDKYKRASAANIARVIAAETEGADIAEFIRRLTFNTLIGNGDMHLKNWSLIYPDGKRARLAPAYDFVSTIPYIPGDRSALNFSRSKDFADYTVDELEHLAAKASLPRRLVLDAAQETVELFFQAWRSTKADLPMSKDVAETIDAHLETLPIAEGR</sequence>
<organism evidence="6 7">
    <name type="scientific">Falsigemmobacter faecalis</name>
    <dbReference type="NCBI Taxonomy" id="2488730"/>
    <lineage>
        <taxon>Bacteria</taxon>
        <taxon>Pseudomonadati</taxon>
        <taxon>Pseudomonadota</taxon>
        <taxon>Alphaproteobacteria</taxon>
        <taxon>Rhodobacterales</taxon>
        <taxon>Paracoccaceae</taxon>
        <taxon>Falsigemmobacter</taxon>
    </lineage>
</organism>
<gene>
    <name evidence="6" type="ORF">EG244_15750</name>
</gene>
<keyword evidence="7" id="KW-1185">Reference proteome</keyword>
<dbReference type="Pfam" id="PF07804">
    <property type="entry name" value="HipA_C"/>
    <property type="match status" value="1"/>
</dbReference>
<evidence type="ECO:0000313" key="7">
    <source>
        <dbReference type="Proteomes" id="UP000282125"/>
    </source>
</evidence>
<proteinExistence type="inferred from homology"/>
<dbReference type="InterPro" id="IPR017508">
    <property type="entry name" value="HipA_N1"/>
</dbReference>
<protein>
    <submittedName>
        <fullName evidence="6">Type II toxin-antitoxin system HipA family toxin</fullName>
    </submittedName>
</protein>
<dbReference type="Gene3D" id="1.10.1070.20">
    <property type="match status" value="1"/>
</dbReference>
<evidence type="ECO:0000259" key="5">
    <source>
        <dbReference type="Pfam" id="PF13657"/>
    </source>
</evidence>
<evidence type="ECO:0000256" key="2">
    <source>
        <dbReference type="ARBA" id="ARBA00022679"/>
    </source>
</evidence>
<evidence type="ECO:0000256" key="1">
    <source>
        <dbReference type="ARBA" id="ARBA00010164"/>
    </source>
</evidence>
<evidence type="ECO:0000313" key="6">
    <source>
        <dbReference type="EMBL" id="RRH72079.1"/>
    </source>
</evidence>
<dbReference type="InterPro" id="IPR012893">
    <property type="entry name" value="HipA-like_C"/>
</dbReference>
<evidence type="ECO:0000256" key="3">
    <source>
        <dbReference type="ARBA" id="ARBA00022777"/>
    </source>
</evidence>
<comment type="caution">
    <text evidence="6">The sequence shown here is derived from an EMBL/GenBank/DDBJ whole genome shotgun (WGS) entry which is preliminary data.</text>
</comment>
<dbReference type="Proteomes" id="UP000282125">
    <property type="component" value="Unassembled WGS sequence"/>
</dbReference>